<reference evidence="1" key="1">
    <citation type="journal article" date="2021" name="PeerJ">
        <title>Extensive microbial diversity within the chicken gut microbiome revealed by metagenomics and culture.</title>
        <authorList>
            <person name="Gilroy R."/>
            <person name="Ravi A."/>
            <person name="Getino M."/>
            <person name="Pursley I."/>
            <person name="Horton D.L."/>
            <person name="Alikhan N.F."/>
            <person name="Baker D."/>
            <person name="Gharbi K."/>
            <person name="Hall N."/>
            <person name="Watson M."/>
            <person name="Adriaenssens E.M."/>
            <person name="Foster-Nyarko E."/>
            <person name="Jarju S."/>
            <person name="Secka A."/>
            <person name="Antonio M."/>
            <person name="Oren A."/>
            <person name="Chaudhuri R.R."/>
            <person name="La Ragione R."/>
            <person name="Hildebrand F."/>
            <person name="Pallen M.J."/>
        </authorList>
    </citation>
    <scope>NUCLEOTIDE SEQUENCE</scope>
    <source>
        <strain evidence="1">CHK174-6876</strain>
    </source>
</reference>
<evidence type="ECO:0000313" key="1">
    <source>
        <dbReference type="EMBL" id="HJE97100.1"/>
    </source>
</evidence>
<dbReference type="Proteomes" id="UP000707535">
    <property type="component" value="Unassembled WGS sequence"/>
</dbReference>
<sequence length="124" mass="15009">MKQIASMRYRIKKTDHNKALHVSREYLDYEQTHPEIFNYNRTRYYFRDAPANSNEEEWMFIDWFDDYQTYLNSLDSAQEKDPEAQRLRKQFMSVVVPGSLTHDSREQWTEAEELRVDFPGTDSI</sequence>
<reference evidence="1" key="2">
    <citation type="submission" date="2021-09" db="EMBL/GenBank/DDBJ databases">
        <authorList>
            <person name="Gilroy R."/>
        </authorList>
    </citation>
    <scope>NUCLEOTIDE SEQUENCE</scope>
    <source>
        <strain evidence="1">CHK174-6876</strain>
    </source>
</reference>
<protein>
    <submittedName>
        <fullName evidence="1">Uncharacterized protein</fullName>
    </submittedName>
</protein>
<proteinExistence type="predicted"/>
<gene>
    <name evidence="1" type="ORF">K8V00_05710</name>
</gene>
<evidence type="ECO:0000313" key="2">
    <source>
        <dbReference type="Proteomes" id="UP000707535"/>
    </source>
</evidence>
<dbReference type="AlphaFoldDB" id="A0A921F810"/>
<comment type="caution">
    <text evidence="1">The sequence shown here is derived from an EMBL/GenBank/DDBJ whole genome shotgun (WGS) entry which is preliminary data.</text>
</comment>
<organism evidence="1 2">
    <name type="scientific">Ligilactobacillus acidipiscis</name>
    <dbReference type="NCBI Taxonomy" id="89059"/>
    <lineage>
        <taxon>Bacteria</taxon>
        <taxon>Bacillati</taxon>
        <taxon>Bacillota</taxon>
        <taxon>Bacilli</taxon>
        <taxon>Lactobacillales</taxon>
        <taxon>Lactobacillaceae</taxon>
        <taxon>Ligilactobacillus</taxon>
    </lineage>
</organism>
<accession>A0A921F810</accession>
<name>A0A921F810_9LACO</name>
<dbReference type="EMBL" id="DYXG01000056">
    <property type="protein sequence ID" value="HJE97100.1"/>
    <property type="molecule type" value="Genomic_DNA"/>
</dbReference>